<evidence type="ECO:0000259" key="4">
    <source>
        <dbReference type="PROSITE" id="PS50188"/>
    </source>
</evidence>
<dbReference type="Pfam" id="PF13765">
    <property type="entry name" value="PRY"/>
    <property type="match status" value="1"/>
</dbReference>
<dbReference type="OMA" id="YSEYPER"/>
<keyword evidence="1" id="KW-0479">Metal-binding</keyword>
<dbReference type="InterPro" id="IPR003879">
    <property type="entry name" value="Butyrophylin_SPRY"/>
</dbReference>
<dbReference type="InterPro" id="IPR043136">
    <property type="entry name" value="B30.2/SPRY_sf"/>
</dbReference>
<dbReference type="PROSITE" id="PS50188">
    <property type="entry name" value="B302_SPRY"/>
    <property type="match status" value="1"/>
</dbReference>
<evidence type="ECO:0000256" key="1">
    <source>
        <dbReference type="ARBA" id="ARBA00022723"/>
    </source>
</evidence>
<keyword evidence="6" id="KW-1185">Reference proteome</keyword>
<dbReference type="SMART" id="SM00589">
    <property type="entry name" value="PRY"/>
    <property type="match status" value="1"/>
</dbReference>
<protein>
    <recommendedName>
        <fullName evidence="4">B30.2/SPRY domain-containing protein</fullName>
    </recommendedName>
</protein>
<dbReference type="PANTHER" id="PTHR25465:SF5">
    <property type="entry name" value="E3 UBIQUITIN_ISG15 LIGASE TRIM25-RELATED"/>
    <property type="match status" value="1"/>
</dbReference>
<reference evidence="5" key="1">
    <citation type="submission" date="2025-08" db="UniProtKB">
        <authorList>
            <consortium name="Ensembl"/>
        </authorList>
    </citation>
    <scope>IDENTIFICATION</scope>
</reference>
<keyword evidence="3" id="KW-0862">Zinc</keyword>
<dbReference type="CDD" id="cd16040">
    <property type="entry name" value="SPRY_PRY_SNTX"/>
    <property type="match status" value="1"/>
</dbReference>
<dbReference type="Pfam" id="PF00622">
    <property type="entry name" value="SPRY"/>
    <property type="match status" value="1"/>
</dbReference>
<dbReference type="Gene3D" id="2.60.120.920">
    <property type="match status" value="1"/>
</dbReference>
<dbReference type="InterPro" id="IPR051051">
    <property type="entry name" value="E3_ubiq-ligase_TRIM/RNF"/>
</dbReference>
<evidence type="ECO:0000256" key="3">
    <source>
        <dbReference type="ARBA" id="ARBA00022833"/>
    </source>
</evidence>
<evidence type="ECO:0000313" key="6">
    <source>
        <dbReference type="Proteomes" id="UP000261340"/>
    </source>
</evidence>
<dbReference type="InterPro" id="IPR013320">
    <property type="entry name" value="ConA-like_dom_sf"/>
</dbReference>
<accession>A0A3Q0RVY7</accession>
<dbReference type="GO" id="GO:0008270">
    <property type="term" value="F:zinc ion binding"/>
    <property type="evidence" value="ECO:0007669"/>
    <property type="project" value="UniProtKB-KW"/>
</dbReference>
<dbReference type="SUPFAM" id="SSF49899">
    <property type="entry name" value="Concanavalin A-like lectins/glucanases"/>
    <property type="match status" value="1"/>
</dbReference>
<dbReference type="GO" id="GO:0005737">
    <property type="term" value="C:cytoplasm"/>
    <property type="evidence" value="ECO:0007669"/>
    <property type="project" value="UniProtKB-ARBA"/>
</dbReference>
<name>A0A3Q0RVY7_AMPCI</name>
<dbReference type="AlphaFoldDB" id="A0A3Q0RVY7"/>
<feature type="domain" description="B30.2/SPRY" evidence="4">
    <location>
        <begin position="1"/>
        <end position="192"/>
    </location>
</feature>
<dbReference type="SMART" id="SM00449">
    <property type="entry name" value="SPRY"/>
    <property type="match status" value="1"/>
</dbReference>
<keyword evidence="2" id="KW-0863">Zinc-finger</keyword>
<evidence type="ECO:0000256" key="2">
    <source>
        <dbReference type="ARBA" id="ARBA00022771"/>
    </source>
</evidence>
<dbReference type="GeneTree" id="ENSGT00940000154395"/>
<dbReference type="PANTHER" id="PTHR25465">
    <property type="entry name" value="B-BOX DOMAIN CONTAINING"/>
    <property type="match status" value="1"/>
</dbReference>
<dbReference type="PRINTS" id="PR01407">
    <property type="entry name" value="BUTYPHLNCDUF"/>
</dbReference>
<dbReference type="InterPro" id="IPR006574">
    <property type="entry name" value="PRY"/>
</dbReference>
<reference evidence="5" key="2">
    <citation type="submission" date="2025-09" db="UniProtKB">
        <authorList>
            <consortium name="Ensembl"/>
        </authorList>
    </citation>
    <scope>IDENTIFICATION</scope>
</reference>
<dbReference type="Ensembl" id="ENSACIT00000014963.1">
    <property type="protein sequence ID" value="ENSACIP00000014572.1"/>
    <property type="gene ID" value="ENSACIG00000011333.1"/>
</dbReference>
<evidence type="ECO:0000313" key="5">
    <source>
        <dbReference type="Ensembl" id="ENSACIP00000014572.1"/>
    </source>
</evidence>
<dbReference type="InterPro" id="IPR003877">
    <property type="entry name" value="SPRY_dom"/>
</dbReference>
<dbReference type="InterPro" id="IPR001870">
    <property type="entry name" value="B30.2/SPRY"/>
</dbReference>
<dbReference type="STRING" id="61819.ENSACIP00000014572"/>
<sequence length="192" mass="22366">ISCYDKKPRTRAVFLNYSRGITLDPNTTNKWLLLSEGNRKATLMQQQRPYSNHPDRFTAWAQVLSKENLTGRCYWEVEWIGTGFHVAVAYKNINRVGWGDECKFGHNDKSWALNCHKKRYEYWYNNSHTPVSGPQSSRIGVYLDYSAGILSFYSVAETMTLLHRVHTTFTQPLYAGFWLYSGVKTTRFCKLK</sequence>
<proteinExistence type="predicted"/>
<dbReference type="Proteomes" id="UP000261340">
    <property type="component" value="Unplaced"/>
</dbReference>
<organism evidence="5 6">
    <name type="scientific">Amphilophus citrinellus</name>
    <name type="common">Midas cichlid</name>
    <name type="synonym">Cichlasoma citrinellum</name>
    <dbReference type="NCBI Taxonomy" id="61819"/>
    <lineage>
        <taxon>Eukaryota</taxon>
        <taxon>Metazoa</taxon>
        <taxon>Chordata</taxon>
        <taxon>Craniata</taxon>
        <taxon>Vertebrata</taxon>
        <taxon>Euteleostomi</taxon>
        <taxon>Actinopterygii</taxon>
        <taxon>Neopterygii</taxon>
        <taxon>Teleostei</taxon>
        <taxon>Neoteleostei</taxon>
        <taxon>Acanthomorphata</taxon>
        <taxon>Ovalentaria</taxon>
        <taxon>Cichlomorphae</taxon>
        <taxon>Cichliformes</taxon>
        <taxon>Cichlidae</taxon>
        <taxon>New World cichlids</taxon>
        <taxon>Cichlasomatinae</taxon>
        <taxon>Heroini</taxon>
        <taxon>Amphilophus</taxon>
    </lineage>
</organism>